<sequence>MKYVLLSADSDTSVYLVPDEMANNLKKYCIDFCNKWLYQSSYAKKYHIGGSVCYNEKDFIEYVNTWIFPDEPSVLIETIGWINSKADIPEKYRECKWFNF</sequence>
<proteinExistence type="predicted"/>
<evidence type="ECO:0000313" key="1">
    <source>
        <dbReference type="EMBL" id="CDM69837.1"/>
    </source>
</evidence>
<dbReference type="Proteomes" id="UP000019426">
    <property type="component" value="Chromosome M2/40_rep2"/>
</dbReference>
<dbReference type="HOGENOM" id="CLU_2300864_0_0_9"/>
<dbReference type="RefSeq" id="WP_044040022.1">
    <property type="nucleotide sequence ID" value="NZ_HG917869.1"/>
</dbReference>
<dbReference type="PATRIC" id="fig|1216932.3.peg.2682"/>
<dbReference type="OrthoDB" id="1910019at2"/>
<dbReference type="eggNOG" id="ENOG5032NCV">
    <property type="taxonomic scope" value="Bacteria"/>
</dbReference>
<accession>W6S652</accession>
<dbReference type="KEGG" id="clt:CM240_2720"/>
<dbReference type="EMBL" id="HG917869">
    <property type="protein sequence ID" value="CDM69837.1"/>
    <property type="molecule type" value="Genomic_DNA"/>
</dbReference>
<reference evidence="1 2" key="1">
    <citation type="submission" date="2013-11" db="EMBL/GenBank/DDBJ databases">
        <title>Complete genome sequence of Clostridum sp. M2/40.</title>
        <authorList>
            <person name="Wibberg D."/>
            <person name="Puehler A."/>
            <person name="Schlueter A."/>
        </authorList>
    </citation>
    <scope>NUCLEOTIDE SEQUENCE [LARGE SCALE GENOMIC DNA]</scope>
    <source>
        <strain evidence="2">M2/40</strain>
    </source>
</reference>
<keyword evidence="2" id="KW-1185">Reference proteome</keyword>
<gene>
    <name evidence="1" type="ORF">CM240_2720</name>
</gene>
<evidence type="ECO:0000313" key="2">
    <source>
        <dbReference type="Proteomes" id="UP000019426"/>
    </source>
</evidence>
<dbReference type="AlphaFoldDB" id="W6S652"/>
<protein>
    <submittedName>
        <fullName evidence="1">Uncharacterized protein</fullName>
    </submittedName>
</protein>
<name>W6S652_9CLOT</name>
<organism evidence="1 2">
    <name type="scientific">Clostridium bornimense</name>
    <dbReference type="NCBI Taxonomy" id="1216932"/>
    <lineage>
        <taxon>Bacteria</taxon>
        <taxon>Bacillati</taxon>
        <taxon>Bacillota</taxon>
        <taxon>Clostridia</taxon>
        <taxon>Eubacteriales</taxon>
        <taxon>Clostridiaceae</taxon>
        <taxon>Clostridium</taxon>
    </lineage>
</organism>